<dbReference type="Gene3D" id="2.130.10.80">
    <property type="entry name" value="Galactose oxidase/kelch, beta-propeller"/>
    <property type="match status" value="1"/>
</dbReference>
<feature type="region of interest" description="Disordered" evidence="1">
    <location>
        <begin position="148"/>
        <end position="170"/>
    </location>
</feature>
<protein>
    <recommendedName>
        <fullName evidence="5">Galactose oxidase</fullName>
    </recommendedName>
</protein>
<evidence type="ECO:0000256" key="2">
    <source>
        <dbReference type="SAM" id="Phobius"/>
    </source>
</evidence>
<accession>A0A397UAV6</accession>
<reference evidence="3 4" key="1">
    <citation type="submission" date="2018-06" db="EMBL/GenBank/DDBJ databases">
        <title>Comparative genomics reveals the genomic features of Rhizophagus irregularis, R. cerebriforme, R. diaphanum and Gigaspora rosea, and their symbiotic lifestyle signature.</title>
        <authorList>
            <person name="Morin E."/>
            <person name="San Clemente H."/>
            <person name="Chen E.C.H."/>
            <person name="De La Providencia I."/>
            <person name="Hainaut M."/>
            <person name="Kuo A."/>
            <person name="Kohler A."/>
            <person name="Murat C."/>
            <person name="Tang N."/>
            <person name="Roy S."/>
            <person name="Loubradou J."/>
            <person name="Henrissat B."/>
            <person name="Grigoriev I.V."/>
            <person name="Corradi N."/>
            <person name="Roux C."/>
            <person name="Martin F.M."/>
        </authorList>
    </citation>
    <scope>NUCLEOTIDE SEQUENCE [LARGE SCALE GENOMIC DNA]</scope>
    <source>
        <strain evidence="3 4">DAOM 194757</strain>
    </source>
</reference>
<dbReference type="SUPFAM" id="SSF50965">
    <property type="entry name" value="Galactose oxidase, central domain"/>
    <property type="match status" value="1"/>
</dbReference>
<keyword evidence="2" id="KW-0472">Membrane</keyword>
<dbReference type="InterPro" id="IPR037293">
    <property type="entry name" value="Gal_Oxidase_central_sf"/>
</dbReference>
<proteinExistence type="predicted"/>
<dbReference type="Proteomes" id="UP000266673">
    <property type="component" value="Unassembled WGS sequence"/>
</dbReference>
<dbReference type="EMBL" id="QKWP01001849">
    <property type="protein sequence ID" value="RIB06238.1"/>
    <property type="molecule type" value="Genomic_DNA"/>
</dbReference>
<name>A0A397UAV6_9GLOM</name>
<evidence type="ECO:0000313" key="3">
    <source>
        <dbReference type="EMBL" id="RIB06238.1"/>
    </source>
</evidence>
<keyword evidence="2" id="KW-1133">Transmembrane helix</keyword>
<evidence type="ECO:0008006" key="5">
    <source>
        <dbReference type="Google" id="ProtNLM"/>
    </source>
</evidence>
<evidence type="ECO:0000256" key="1">
    <source>
        <dbReference type="SAM" id="MobiDB-lite"/>
    </source>
</evidence>
<dbReference type="InterPro" id="IPR011043">
    <property type="entry name" value="Gal_Oxase/kelch_b-propeller"/>
</dbReference>
<dbReference type="AlphaFoldDB" id="A0A397UAV6"/>
<gene>
    <name evidence="3" type="ORF">C2G38_2046952</name>
</gene>
<dbReference type="OrthoDB" id="2244995at2759"/>
<comment type="caution">
    <text evidence="3">The sequence shown here is derived from an EMBL/GenBank/DDBJ whole genome shotgun (WGS) entry which is preliminary data.</text>
</comment>
<keyword evidence="4" id="KW-1185">Reference proteome</keyword>
<feature type="compositionally biased region" description="Low complexity" evidence="1">
    <location>
        <begin position="153"/>
        <end position="163"/>
    </location>
</feature>
<organism evidence="3 4">
    <name type="scientific">Gigaspora rosea</name>
    <dbReference type="NCBI Taxonomy" id="44941"/>
    <lineage>
        <taxon>Eukaryota</taxon>
        <taxon>Fungi</taxon>
        <taxon>Fungi incertae sedis</taxon>
        <taxon>Mucoromycota</taxon>
        <taxon>Glomeromycotina</taxon>
        <taxon>Glomeromycetes</taxon>
        <taxon>Diversisporales</taxon>
        <taxon>Gigasporaceae</taxon>
        <taxon>Gigaspora</taxon>
    </lineage>
</organism>
<sequence>MENLSLPNHPSKLMPDGRIIYIGGLNQSNPGDNATRLLMTEIYVFDTVQSTWSLKIANSPDSVNIDPRVGHTAVLGNITNDFGPSNNASAEVYLMDLSNYKWVKQFGKTDNNELIIIICSIVVGLVIICTIIWLFVRKRWNNYHGHVVHVDQNGPNNKENNVPNDKEKPV</sequence>
<feature type="transmembrane region" description="Helical" evidence="2">
    <location>
        <begin position="114"/>
        <end position="136"/>
    </location>
</feature>
<evidence type="ECO:0000313" key="4">
    <source>
        <dbReference type="Proteomes" id="UP000266673"/>
    </source>
</evidence>
<keyword evidence="2" id="KW-0812">Transmembrane</keyword>